<dbReference type="EMBL" id="LAZR01006165">
    <property type="protein sequence ID" value="KKM94237.1"/>
    <property type="molecule type" value="Genomic_DNA"/>
</dbReference>
<comment type="caution">
    <text evidence="1">The sequence shown here is derived from an EMBL/GenBank/DDBJ whole genome shotgun (WGS) entry which is preliminary data.</text>
</comment>
<name>A0A0F9PLV9_9ZZZZ</name>
<dbReference type="AlphaFoldDB" id="A0A0F9PLV9"/>
<gene>
    <name evidence="1" type="ORF">LCGC14_1200290</name>
</gene>
<sequence>MTKKTLKIAKREAKRFLERVLTFEDKLFEDNMAIYGGY</sequence>
<protein>
    <submittedName>
        <fullName evidence="1">Uncharacterized protein</fullName>
    </submittedName>
</protein>
<organism evidence="1">
    <name type="scientific">marine sediment metagenome</name>
    <dbReference type="NCBI Taxonomy" id="412755"/>
    <lineage>
        <taxon>unclassified sequences</taxon>
        <taxon>metagenomes</taxon>
        <taxon>ecological metagenomes</taxon>
    </lineage>
</organism>
<accession>A0A0F9PLV9</accession>
<reference evidence="1" key="1">
    <citation type="journal article" date="2015" name="Nature">
        <title>Complex archaea that bridge the gap between prokaryotes and eukaryotes.</title>
        <authorList>
            <person name="Spang A."/>
            <person name="Saw J.H."/>
            <person name="Jorgensen S.L."/>
            <person name="Zaremba-Niedzwiedzka K."/>
            <person name="Martijn J."/>
            <person name="Lind A.E."/>
            <person name="van Eijk R."/>
            <person name="Schleper C."/>
            <person name="Guy L."/>
            <person name="Ettema T.J."/>
        </authorList>
    </citation>
    <scope>NUCLEOTIDE SEQUENCE</scope>
</reference>
<proteinExistence type="predicted"/>
<evidence type="ECO:0000313" key="1">
    <source>
        <dbReference type="EMBL" id="KKM94237.1"/>
    </source>
</evidence>